<keyword evidence="2" id="KW-0723">Serine/threonine-protein kinase</keyword>
<evidence type="ECO:0000256" key="5">
    <source>
        <dbReference type="ARBA" id="ARBA00022777"/>
    </source>
</evidence>
<dbReference type="PROSITE" id="PS50011">
    <property type="entry name" value="PROTEIN_KINASE_DOM"/>
    <property type="match status" value="1"/>
</dbReference>
<dbReference type="GO" id="GO:0005524">
    <property type="term" value="F:ATP binding"/>
    <property type="evidence" value="ECO:0007669"/>
    <property type="project" value="UniProtKB-UniRule"/>
</dbReference>
<name>A0A917YVN5_9ACTN</name>
<keyword evidence="9" id="KW-1133">Transmembrane helix</keyword>
<feature type="compositionally biased region" description="Low complexity" evidence="8">
    <location>
        <begin position="396"/>
        <end position="406"/>
    </location>
</feature>
<keyword evidence="9" id="KW-0812">Transmembrane</keyword>
<keyword evidence="4 7" id="KW-0547">Nucleotide-binding</keyword>
<dbReference type="GO" id="GO:0004674">
    <property type="term" value="F:protein serine/threonine kinase activity"/>
    <property type="evidence" value="ECO:0007669"/>
    <property type="project" value="UniProtKB-KW"/>
</dbReference>
<dbReference type="RefSeq" id="WP_189124152.1">
    <property type="nucleotide sequence ID" value="NZ_BMNH01000005.1"/>
</dbReference>
<sequence>MPEQQTRLLAERYELISPLGRGTMGTVWRARDRALGREVAVKEIRQDSGLTEEQRAELRERMVREGRIASRINHPAVASIHDVLIHGNSPWIIMELIEGRSLEQVIDEEGPLPPRLVAEIGVDLLGALRAAHAQGITHRDVKPGNVLITQNGRVVLTDFGIAKAEGDPKLTKTGMVIGSPGYTAPERARGEYTGPESDIWSLGATLYFAVEGRPAYERATIAETLAALLSETADPPTQAGQLRPVLVGLLNKDYQQRLSAAKAETLLRMVADTPTNEMPAITAEALTAREAPVPHAQPPFQGARSAFDQAPSAFGPGTGPGSPYEQVRGEPAHGRGSASGAHAPGPHAPGPQAPGPHGPGPQAPGPHGPGAHGPGPQAPGPRGPGAQGPGADAAYGRGPAGPQGSPQGPGPQEPRGRGPQQFGQQADTAGPRGPGTVPRPTQGGAAPGPQAQGGHDPERTVSMMRPKTPLPQSPAPGWPGDEGAVTTRRVQQPKPHNNSPGQQVYPLPSPPMSPPMSPAGPQQIPAPLPSREEDRAQGLGTDLFSIVGPEQPSSGNRTGMLILMAVAAAAAVVIAILIVAVLSG</sequence>
<evidence type="ECO:0000256" key="1">
    <source>
        <dbReference type="ARBA" id="ARBA00012513"/>
    </source>
</evidence>
<dbReference type="SMART" id="SM00220">
    <property type="entry name" value="S_TKc"/>
    <property type="match status" value="1"/>
</dbReference>
<dbReference type="InterPro" id="IPR017441">
    <property type="entry name" value="Protein_kinase_ATP_BS"/>
</dbReference>
<dbReference type="Gene3D" id="1.10.510.10">
    <property type="entry name" value="Transferase(Phosphotransferase) domain 1"/>
    <property type="match status" value="1"/>
</dbReference>
<feature type="compositionally biased region" description="Low complexity" evidence="8">
    <location>
        <begin position="334"/>
        <end position="345"/>
    </location>
</feature>
<feature type="compositionally biased region" description="Low complexity" evidence="8">
    <location>
        <begin position="417"/>
        <end position="454"/>
    </location>
</feature>
<feature type="compositionally biased region" description="Pro residues" evidence="8">
    <location>
        <begin position="507"/>
        <end position="528"/>
    </location>
</feature>
<dbReference type="EC" id="2.7.11.1" evidence="1"/>
<dbReference type="InterPro" id="IPR008271">
    <property type="entry name" value="Ser/Thr_kinase_AS"/>
</dbReference>
<reference evidence="11" key="1">
    <citation type="journal article" date="2014" name="Int. J. Syst. Evol. Microbiol.">
        <title>Complete genome sequence of Corynebacterium casei LMG S-19264T (=DSM 44701T), isolated from a smear-ripened cheese.</title>
        <authorList>
            <consortium name="US DOE Joint Genome Institute (JGI-PGF)"/>
            <person name="Walter F."/>
            <person name="Albersmeier A."/>
            <person name="Kalinowski J."/>
            <person name="Ruckert C."/>
        </authorList>
    </citation>
    <scope>NUCLEOTIDE SEQUENCE</scope>
    <source>
        <strain evidence="11">CGMCC 4.7368</strain>
    </source>
</reference>
<evidence type="ECO:0000256" key="2">
    <source>
        <dbReference type="ARBA" id="ARBA00022527"/>
    </source>
</evidence>
<keyword evidence="6 7" id="KW-0067">ATP-binding</keyword>
<feature type="compositionally biased region" description="Pro residues" evidence="8">
    <location>
        <begin position="346"/>
        <end position="367"/>
    </location>
</feature>
<evidence type="ECO:0000313" key="11">
    <source>
        <dbReference type="EMBL" id="GGO67608.1"/>
    </source>
</evidence>
<comment type="caution">
    <text evidence="11">The sequence shown here is derived from an EMBL/GenBank/DDBJ whole genome shotgun (WGS) entry which is preliminary data.</text>
</comment>
<feature type="compositionally biased region" description="Polar residues" evidence="8">
    <location>
        <begin position="488"/>
        <end position="502"/>
    </location>
</feature>
<feature type="domain" description="Protein kinase" evidence="10">
    <location>
        <begin position="13"/>
        <end position="267"/>
    </location>
</feature>
<dbReference type="PROSITE" id="PS00107">
    <property type="entry name" value="PROTEIN_KINASE_ATP"/>
    <property type="match status" value="1"/>
</dbReference>
<dbReference type="SUPFAM" id="SSF56112">
    <property type="entry name" value="Protein kinase-like (PK-like)"/>
    <property type="match status" value="1"/>
</dbReference>
<reference evidence="11" key="2">
    <citation type="submission" date="2020-09" db="EMBL/GenBank/DDBJ databases">
        <authorList>
            <person name="Sun Q."/>
            <person name="Zhou Y."/>
        </authorList>
    </citation>
    <scope>NUCLEOTIDE SEQUENCE</scope>
    <source>
        <strain evidence="11">CGMCC 4.7368</strain>
    </source>
</reference>
<dbReference type="EMBL" id="BMNH01000005">
    <property type="protein sequence ID" value="GGO67608.1"/>
    <property type="molecule type" value="Genomic_DNA"/>
</dbReference>
<feature type="transmembrane region" description="Helical" evidence="9">
    <location>
        <begin position="560"/>
        <end position="582"/>
    </location>
</feature>
<keyword evidence="12" id="KW-1185">Reference proteome</keyword>
<dbReference type="PANTHER" id="PTHR43289">
    <property type="entry name" value="MITOGEN-ACTIVATED PROTEIN KINASE KINASE KINASE 20-RELATED"/>
    <property type="match status" value="1"/>
</dbReference>
<dbReference type="Pfam" id="PF00069">
    <property type="entry name" value="Pkinase"/>
    <property type="match status" value="1"/>
</dbReference>
<evidence type="ECO:0000256" key="4">
    <source>
        <dbReference type="ARBA" id="ARBA00022741"/>
    </source>
</evidence>
<organism evidence="11 12">
    <name type="scientific">Nonomuraea cavernae</name>
    <dbReference type="NCBI Taxonomy" id="2045107"/>
    <lineage>
        <taxon>Bacteria</taxon>
        <taxon>Bacillati</taxon>
        <taxon>Actinomycetota</taxon>
        <taxon>Actinomycetes</taxon>
        <taxon>Streptosporangiales</taxon>
        <taxon>Streptosporangiaceae</taxon>
        <taxon>Nonomuraea</taxon>
    </lineage>
</organism>
<feature type="region of interest" description="Disordered" evidence="8">
    <location>
        <begin position="294"/>
        <end position="534"/>
    </location>
</feature>
<feature type="binding site" evidence="7">
    <location>
        <position position="42"/>
    </location>
    <ligand>
        <name>ATP</name>
        <dbReference type="ChEBI" id="CHEBI:30616"/>
    </ligand>
</feature>
<keyword evidence="5" id="KW-0418">Kinase</keyword>
<protein>
    <recommendedName>
        <fullName evidence="1">non-specific serine/threonine protein kinase</fullName>
        <ecNumber evidence="1">2.7.11.1</ecNumber>
    </recommendedName>
</protein>
<dbReference type="PROSITE" id="PS00108">
    <property type="entry name" value="PROTEIN_KINASE_ST"/>
    <property type="match status" value="1"/>
</dbReference>
<evidence type="ECO:0000256" key="8">
    <source>
        <dbReference type="SAM" id="MobiDB-lite"/>
    </source>
</evidence>
<dbReference type="InterPro" id="IPR011009">
    <property type="entry name" value="Kinase-like_dom_sf"/>
</dbReference>
<evidence type="ECO:0000259" key="10">
    <source>
        <dbReference type="PROSITE" id="PS50011"/>
    </source>
</evidence>
<evidence type="ECO:0000256" key="9">
    <source>
        <dbReference type="SAM" id="Phobius"/>
    </source>
</evidence>
<dbReference type="AlphaFoldDB" id="A0A917YVN5"/>
<evidence type="ECO:0000256" key="7">
    <source>
        <dbReference type="PROSITE-ProRule" id="PRU10141"/>
    </source>
</evidence>
<keyword evidence="3" id="KW-0808">Transferase</keyword>
<evidence type="ECO:0000313" key="12">
    <source>
        <dbReference type="Proteomes" id="UP000646523"/>
    </source>
</evidence>
<dbReference type="CDD" id="cd14014">
    <property type="entry name" value="STKc_PknB_like"/>
    <property type="match status" value="1"/>
</dbReference>
<keyword evidence="9" id="KW-0472">Membrane</keyword>
<dbReference type="Gene3D" id="3.30.200.20">
    <property type="entry name" value="Phosphorylase Kinase, domain 1"/>
    <property type="match status" value="1"/>
</dbReference>
<evidence type="ECO:0000256" key="3">
    <source>
        <dbReference type="ARBA" id="ARBA00022679"/>
    </source>
</evidence>
<gene>
    <name evidence="11" type="ORF">GCM10012289_24430</name>
</gene>
<accession>A0A917YVN5</accession>
<dbReference type="PANTHER" id="PTHR43289:SF6">
    <property type="entry name" value="SERINE_THREONINE-PROTEIN KINASE NEKL-3"/>
    <property type="match status" value="1"/>
</dbReference>
<dbReference type="Proteomes" id="UP000646523">
    <property type="component" value="Unassembled WGS sequence"/>
</dbReference>
<evidence type="ECO:0000256" key="6">
    <source>
        <dbReference type="ARBA" id="ARBA00022840"/>
    </source>
</evidence>
<dbReference type="InterPro" id="IPR000719">
    <property type="entry name" value="Prot_kinase_dom"/>
</dbReference>
<proteinExistence type="predicted"/>
<feature type="compositionally biased region" description="Pro residues" evidence="8">
    <location>
        <begin position="468"/>
        <end position="477"/>
    </location>
</feature>